<dbReference type="AlphaFoldDB" id="A0A183GFI9"/>
<dbReference type="WBParaSite" id="HPBE_0002116701-mRNA-1">
    <property type="protein sequence ID" value="HPBE_0002116701-mRNA-1"/>
    <property type="gene ID" value="HPBE_0002116701"/>
</dbReference>
<dbReference type="OrthoDB" id="5841296at2759"/>
<name>A0A183GFI9_HELPZ</name>
<gene>
    <name evidence="1" type="ORF">HPBE_LOCUS21166</name>
</gene>
<protein>
    <submittedName>
        <fullName evidence="3">Exosome complex component RRP43</fullName>
    </submittedName>
</protein>
<sequence>MQLQYSAPTYTIEVGQHSLRLADARCYEREFVSEAKMRDLGSEEVFIEACNSRGVGGVGVLVNTHLFTNIHSYECLTSRIGRLRLKRCGSVQALTVFVAYAPTSDYDDEDVEAFYVDLGKFYKEDDAFFKVIVGVFNVIGREGCVKKRSPRFGVERARGKAV</sequence>
<evidence type="ECO:0000313" key="1">
    <source>
        <dbReference type="EMBL" id="VDP23675.1"/>
    </source>
</evidence>
<reference evidence="3" key="2">
    <citation type="submission" date="2019-09" db="UniProtKB">
        <authorList>
            <consortium name="WormBaseParasite"/>
        </authorList>
    </citation>
    <scope>IDENTIFICATION</scope>
</reference>
<proteinExistence type="predicted"/>
<organism evidence="2 3">
    <name type="scientific">Heligmosomoides polygyrus</name>
    <name type="common">Parasitic roundworm</name>
    <dbReference type="NCBI Taxonomy" id="6339"/>
    <lineage>
        <taxon>Eukaryota</taxon>
        <taxon>Metazoa</taxon>
        <taxon>Ecdysozoa</taxon>
        <taxon>Nematoda</taxon>
        <taxon>Chromadorea</taxon>
        <taxon>Rhabditida</taxon>
        <taxon>Rhabditina</taxon>
        <taxon>Rhabditomorpha</taxon>
        <taxon>Strongyloidea</taxon>
        <taxon>Heligmosomidae</taxon>
        <taxon>Heligmosomoides</taxon>
    </lineage>
</organism>
<dbReference type="Proteomes" id="UP000050761">
    <property type="component" value="Unassembled WGS sequence"/>
</dbReference>
<evidence type="ECO:0000313" key="2">
    <source>
        <dbReference type="Proteomes" id="UP000050761"/>
    </source>
</evidence>
<accession>A0A3P8CXC7</accession>
<dbReference type="EMBL" id="UZAH01032753">
    <property type="protein sequence ID" value="VDP23675.1"/>
    <property type="molecule type" value="Genomic_DNA"/>
</dbReference>
<reference evidence="1 2" key="1">
    <citation type="submission" date="2018-11" db="EMBL/GenBank/DDBJ databases">
        <authorList>
            <consortium name="Pathogen Informatics"/>
        </authorList>
    </citation>
    <scope>NUCLEOTIDE SEQUENCE [LARGE SCALE GENOMIC DNA]</scope>
</reference>
<evidence type="ECO:0000313" key="3">
    <source>
        <dbReference type="WBParaSite" id="HPBE_0002116701-mRNA-1"/>
    </source>
</evidence>
<accession>A0A183GFI9</accession>
<keyword evidence="2" id="KW-1185">Reference proteome</keyword>